<evidence type="ECO:0000313" key="8">
    <source>
        <dbReference type="EMBL" id="GFS38152.1"/>
    </source>
</evidence>
<dbReference type="InterPro" id="IPR052788">
    <property type="entry name" value="RING-type_E3_ligase_ATL"/>
</dbReference>
<organism evidence="8 9">
    <name type="scientific">Actinidia rufa</name>
    <dbReference type="NCBI Taxonomy" id="165716"/>
    <lineage>
        <taxon>Eukaryota</taxon>
        <taxon>Viridiplantae</taxon>
        <taxon>Streptophyta</taxon>
        <taxon>Embryophyta</taxon>
        <taxon>Tracheophyta</taxon>
        <taxon>Spermatophyta</taxon>
        <taxon>Magnoliopsida</taxon>
        <taxon>eudicotyledons</taxon>
        <taxon>Gunneridae</taxon>
        <taxon>Pentapetalae</taxon>
        <taxon>asterids</taxon>
        <taxon>Ericales</taxon>
        <taxon>Actinidiaceae</taxon>
        <taxon>Actinidia</taxon>
    </lineage>
</organism>
<dbReference type="EMBL" id="BJWL01000302">
    <property type="protein sequence ID" value="GFS38152.1"/>
    <property type="molecule type" value="Genomic_DNA"/>
</dbReference>
<dbReference type="Gene3D" id="3.30.40.10">
    <property type="entry name" value="Zinc/RING finger domain, C3HC4 (zinc finger)"/>
    <property type="match status" value="1"/>
</dbReference>
<evidence type="ECO:0000256" key="6">
    <source>
        <dbReference type="SAM" id="Phobius"/>
    </source>
</evidence>
<gene>
    <name evidence="8" type="ORF">Acr_00g0056000</name>
</gene>
<evidence type="ECO:0000256" key="4">
    <source>
        <dbReference type="PROSITE-ProRule" id="PRU00175"/>
    </source>
</evidence>
<dbReference type="Proteomes" id="UP000585474">
    <property type="component" value="Unassembled WGS sequence"/>
</dbReference>
<feature type="region of interest" description="Disordered" evidence="5">
    <location>
        <begin position="1"/>
        <end position="24"/>
    </location>
</feature>
<dbReference type="PANTHER" id="PTHR45798:SF97">
    <property type="entry name" value="ALCOHOL-SENSITIVE RING FINGER PROTEIN 1"/>
    <property type="match status" value="1"/>
</dbReference>
<feature type="domain" description="RING-type" evidence="7">
    <location>
        <begin position="101"/>
        <end position="141"/>
    </location>
</feature>
<dbReference type="AlphaFoldDB" id="A0A7J0DM91"/>
<keyword evidence="6" id="KW-1133">Transmembrane helix</keyword>
<feature type="transmembrane region" description="Helical" evidence="6">
    <location>
        <begin position="31"/>
        <end position="56"/>
    </location>
</feature>
<dbReference type="InterPro" id="IPR013083">
    <property type="entry name" value="Znf_RING/FYVE/PHD"/>
</dbReference>
<dbReference type="OrthoDB" id="8062037at2759"/>
<evidence type="ECO:0000256" key="5">
    <source>
        <dbReference type="SAM" id="MobiDB-lite"/>
    </source>
</evidence>
<dbReference type="InterPro" id="IPR001841">
    <property type="entry name" value="Znf_RING"/>
</dbReference>
<evidence type="ECO:0000313" key="9">
    <source>
        <dbReference type="Proteomes" id="UP000585474"/>
    </source>
</evidence>
<keyword evidence="2 4" id="KW-0863">Zinc-finger</keyword>
<reference evidence="9" key="1">
    <citation type="submission" date="2019-07" db="EMBL/GenBank/DDBJ databases">
        <title>De Novo Assembly of kiwifruit Actinidia rufa.</title>
        <authorList>
            <person name="Sugita-Konishi S."/>
            <person name="Sato K."/>
            <person name="Mori E."/>
            <person name="Abe Y."/>
            <person name="Kisaki G."/>
            <person name="Hamano K."/>
            <person name="Suezawa K."/>
            <person name="Otani M."/>
            <person name="Fukuda T."/>
            <person name="Manabe T."/>
            <person name="Gomi K."/>
            <person name="Tabuchi M."/>
            <person name="Akimitsu K."/>
            <person name="Kataoka I."/>
        </authorList>
    </citation>
    <scope>NUCLEOTIDE SEQUENCE [LARGE SCALE GENOMIC DNA]</scope>
    <source>
        <strain evidence="9">cv. Fuchu</strain>
    </source>
</reference>
<dbReference type="PANTHER" id="PTHR45798">
    <property type="entry name" value="RING-H2 FINGER PROTEIN ATL61-RELATED-RELATED"/>
    <property type="match status" value="1"/>
</dbReference>
<dbReference type="Pfam" id="PF13639">
    <property type="entry name" value="zf-RING_2"/>
    <property type="match status" value="1"/>
</dbReference>
<keyword evidence="1" id="KW-0479">Metal-binding</keyword>
<evidence type="ECO:0000256" key="1">
    <source>
        <dbReference type="ARBA" id="ARBA00022723"/>
    </source>
</evidence>
<evidence type="ECO:0000256" key="2">
    <source>
        <dbReference type="ARBA" id="ARBA00022771"/>
    </source>
</evidence>
<name>A0A7J0DM91_9ERIC</name>
<dbReference type="GO" id="GO:0008270">
    <property type="term" value="F:zinc ion binding"/>
    <property type="evidence" value="ECO:0007669"/>
    <property type="project" value="UniProtKB-KW"/>
</dbReference>
<evidence type="ECO:0000259" key="7">
    <source>
        <dbReference type="PROSITE" id="PS50089"/>
    </source>
</evidence>
<keyword evidence="6" id="KW-0812">Transmembrane</keyword>
<sequence>MNLRSRILGDVNSSAKEADNSPETQKNESDFVAILAGLLCALICVLGLTVTARCAWIRRISGRITAPLPASNKGLKKKVHKSVPKLAYTGGDAGKFTNRAICLAEFVAGDEIRVFPPCGHGFHVGFIGTWLRSHSSCPSCRPLLEAATRRQCSGLRTSFVAGAETDEGRLEQVSSWARLSPGLKDETQARFWVSRGLGLQAGLGLDPLVFK</sequence>
<keyword evidence="9" id="KW-1185">Reference proteome</keyword>
<dbReference type="SUPFAM" id="SSF57850">
    <property type="entry name" value="RING/U-box"/>
    <property type="match status" value="1"/>
</dbReference>
<keyword evidence="6" id="KW-0472">Membrane</keyword>
<keyword evidence="3" id="KW-0862">Zinc</keyword>
<protein>
    <submittedName>
        <fullName evidence="8">RING/U-box superfamily protein</fullName>
    </submittedName>
</protein>
<evidence type="ECO:0000256" key="3">
    <source>
        <dbReference type="ARBA" id="ARBA00022833"/>
    </source>
</evidence>
<proteinExistence type="predicted"/>
<dbReference type="PROSITE" id="PS50089">
    <property type="entry name" value="ZF_RING_2"/>
    <property type="match status" value="1"/>
</dbReference>
<comment type="caution">
    <text evidence="8">The sequence shown here is derived from an EMBL/GenBank/DDBJ whole genome shotgun (WGS) entry which is preliminary data.</text>
</comment>
<accession>A0A7J0DM91</accession>